<evidence type="ECO:0000256" key="5">
    <source>
        <dbReference type="ARBA" id="ARBA00022679"/>
    </source>
</evidence>
<dbReference type="CDD" id="cd00075">
    <property type="entry name" value="HATPase"/>
    <property type="match status" value="1"/>
</dbReference>
<comment type="subcellular location">
    <subcellularLocation>
        <location evidence="2">Membrane</location>
    </subcellularLocation>
</comment>
<protein>
    <recommendedName>
        <fullName evidence="3">histidine kinase</fullName>
        <ecNumber evidence="3">2.7.13.3</ecNumber>
    </recommendedName>
</protein>
<dbReference type="InterPro" id="IPR003661">
    <property type="entry name" value="HisK_dim/P_dom"/>
</dbReference>
<keyword evidence="4" id="KW-0597">Phosphoprotein</keyword>
<dbReference type="Gene3D" id="3.30.565.10">
    <property type="entry name" value="Histidine kinase-like ATPase, C-terminal domain"/>
    <property type="match status" value="1"/>
</dbReference>
<dbReference type="RefSeq" id="WP_199385734.1">
    <property type="nucleotide sequence ID" value="NZ_JAEMHM010000017.1"/>
</dbReference>
<dbReference type="InterPro" id="IPR050428">
    <property type="entry name" value="TCS_sensor_his_kinase"/>
</dbReference>
<evidence type="ECO:0000256" key="1">
    <source>
        <dbReference type="ARBA" id="ARBA00000085"/>
    </source>
</evidence>
<dbReference type="InterPro" id="IPR036097">
    <property type="entry name" value="HisK_dim/P_sf"/>
</dbReference>
<dbReference type="GO" id="GO:0005886">
    <property type="term" value="C:plasma membrane"/>
    <property type="evidence" value="ECO:0007669"/>
    <property type="project" value="TreeGrafter"/>
</dbReference>
<evidence type="ECO:0000313" key="15">
    <source>
        <dbReference type="Proteomes" id="UP000636888"/>
    </source>
</evidence>
<feature type="domain" description="HAMP" evidence="13">
    <location>
        <begin position="175"/>
        <end position="227"/>
    </location>
</feature>
<evidence type="ECO:0000256" key="2">
    <source>
        <dbReference type="ARBA" id="ARBA00004370"/>
    </source>
</evidence>
<dbReference type="Proteomes" id="UP000636888">
    <property type="component" value="Unassembled WGS sequence"/>
</dbReference>
<evidence type="ECO:0000256" key="6">
    <source>
        <dbReference type="ARBA" id="ARBA00022692"/>
    </source>
</evidence>
<keyword evidence="15" id="KW-1185">Reference proteome</keyword>
<evidence type="ECO:0000256" key="3">
    <source>
        <dbReference type="ARBA" id="ARBA00012438"/>
    </source>
</evidence>
<evidence type="ECO:0000256" key="11">
    <source>
        <dbReference type="SAM" id="Phobius"/>
    </source>
</evidence>
<dbReference type="SMART" id="SM00387">
    <property type="entry name" value="HATPase_c"/>
    <property type="match status" value="1"/>
</dbReference>
<keyword evidence="7" id="KW-0418">Kinase</keyword>
<dbReference type="PROSITE" id="PS50885">
    <property type="entry name" value="HAMP"/>
    <property type="match status" value="1"/>
</dbReference>
<feature type="domain" description="Histidine kinase" evidence="12">
    <location>
        <begin position="235"/>
        <end position="451"/>
    </location>
</feature>
<keyword evidence="6 11" id="KW-0812">Transmembrane</keyword>
<comment type="catalytic activity">
    <reaction evidence="1">
        <text>ATP + protein L-histidine = ADP + protein N-phospho-L-histidine.</text>
        <dbReference type="EC" id="2.7.13.3"/>
    </reaction>
</comment>
<dbReference type="Pfam" id="PF02518">
    <property type="entry name" value="HATPase_c"/>
    <property type="match status" value="1"/>
</dbReference>
<dbReference type="FunFam" id="1.10.287.130:FF:000001">
    <property type="entry name" value="Two-component sensor histidine kinase"/>
    <property type="match status" value="1"/>
</dbReference>
<feature type="transmembrane region" description="Helical" evidence="11">
    <location>
        <begin position="151"/>
        <end position="174"/>
    </location>
</feature>
<dbReference type="InterPro" id="IPR003594">
    <property type="entry name" value="HATPase_dom"/>
</dbReference>
<dbReference type="SUPFAM" id="SSF158472">
    <property type="entry name" value="HAMP domain-like"/>
    <property type="match status" value="1"/>
</dbReference>
<dbReference type="Pfam" id="PF00672">
    <property type="entry name" value="HAMP"/>
    <property type="match status" value="1"/>
</dbReference>
<name>A0A8J7M1A1_9BACT</name>
<dbReference type="Pfam" id="PF00512">
    <property type="entry name" value="HisKA"/>
    <property type="match status" value="1"/>
</dbReference>
<evidence type="ECO:0000256" key="9">
    <source>
        <dbReference type="ARBA" id="ARBA00023012"/>
    </source>
</evidence>
<dbReference type="InterPro" id="IPR004358">
    <property type="entry name" value="Sig_transdc_His_kin-like_C"/>
</dbReference>
<dbReference type="GO" id="GO:0000155">
    <property type="term" value="F:phosphorelay sensor kinase activity"/>
    <property type="evidence" value="ECO:0007669"/>
    <property type="project" value="InterPro"/>
</dbReference>
<dbReference type="InterPro" id="IPR036890">
    <property type="entry name" value="HATPase_C_sf"/>
</dbReference>
<dbReference type="PROSITE" id="PS50109">
    <property type="entry name" value="HIS_KIN"/>
    <property type="match status" value="1"/>
</dbReference>
<evidence type="ECO:0000256" key="7">
    <source>
        <dbReference type="ARBA" id="ARBA00022777"/>
    </source>
</evidence>
<dbReference type="EC" id="2.7.13.3" evidence="3"/>
<keyword evidence="9" id="KW-0902">Two-component regulatory system</keyword>
<dbReference type="FunFam" id="3.30.565.10:FF:000006">
    <property type="entry name" value="Sensor histidine kinase WalK"/>
    <property type="match status" value="1"/>
</dbReference>
<dbReference type="EMBL" id="JAEMHM010000017">
    <property type="protein sequence ID" value="MBJ6726825.1"/>
    <property type="molecule type" value="Genomic_DNA"/>
</dbReference>
<dbReference type="SUPFAM" id="SSF55874">
    <property type="entry name" value="ATPase domain of HSP90 chaperone/DNA topoisomerase II/histidine kinase"/>
    <property type="match status" value="1"/>
</dbReference>
<evidence type="ECO:0000259" key="12">
    <source>
        <dbReference type="PROSITE" id="PS50109"/>
    </source>
</evidence>
<keyword evidence="10 11" id="KW-0472">Membrane</keyword>
<dbReference type="InterPro" id="IPR003660">
    <property type="entry name" value="HAMP_dom"/>
</dbReference>
<proteinExistence type="predicted"/>
<evidence type="ECO:0000256" key="10">
    <source>
        <dbReference type="ARBA" id="ARBA00023136"/>
    </source>
</evidence>
<reference evidence="14" key="1">
    <citation type="submission" date="2020-12" db="EMBL/GenBank/DDBJ databases">
        <title>Geomonas sp. Red875, isolated from river sediment.</title>
        <authorList>
            <person name="Xu Z."/>
            <person name="Zhang Z."/>
            <person name="Masuda Y."/>
            <person name="Itoh H."/>
            <person name="Senoo K."/>
        </authorList>
    </citation>
    <scope>NUCLEOTIDE SEQUENCE</scope>
    <source>
        <strain evidence="14">Red875</strain>
    </source>
</reference>
<keyword evidence="5" id="KW-0808">Transferase</keyword>
<evidence type="ECO:0000259" key="13">
    <source>
        <dbReference type="PROSITE" id="PS50885"/>
    </source>
</evidence>
<accession>A0A8J7M1A1</accession>
<dbReference type="CDD" id="cd00082">
    <property type="entry name" value="HisKA"/>
    <property type="match status" value="1"/>
</dbReference>
<dbReference type="Gene3D" id="1.10.287.130">
    <property type="match status" value="1"/>
</dbReference>
<keyword evidence="8 11" id="KW-1133">Transmembrane helix</keyword>
<dbReference type="InterPro" id="IPR005467">
    <property type="entry name" value="His_kinase_dom"/>
</dbReference>
<dbReference type="SMART" id="SM00388">
    <property type="entry name" value="HisKA"/>
    <property type="match status" value="1"/>
</dbReference>
<dbReference type="Gene3D" id="6.10.340.10">
    <property type="match status" value="1"/>
</dbReference>
<evidence type="ECO:0000313" key="14">
    <source>
        <dbReference type="EMBL" id="MBJ6726825.1"/>
    </source>
</evidence>
<feature type="transmembrane region" description="Helical" evidence="11">
    <location>
        <begin position="12"/>
        <end position="33"/>
    </location>
</feature>
<dbReference type="SMART" id="SM00304">
    <property type="entry name" value="HAMP"/>
    <property type="match status" value="1"/>
</dbReference>
<dbReference type="AlphaFoldDB" id="A0A8J7M1A1"/>
<dbReference type="PANTHER" id="PTHR45436">
    <property type="entry name" value="SENSOR HISTIDINE KINASE YKOH"/>
    <property type="match status" value="1"/>
</dbReference>
<evidence type="ECO:0000256" key="4">
    <source>
        <dbReference type="ARBA" id="ARBA00022553"/>
    </source>
</evidence>
<sequence length="453" mass="49580">MRRWHGSIRLRLTLWYAAALATIILCFALGVYWSVRSSLLRSLDAQLKRDLGTVSRVIRDEPNEINELAQHGSVDLFQVREENVVLAETGDWSKAALEKANAATLPGSWSWMAPSGLSFRIESVSVTAPGHTYQVSVAEDEQNLRASLKSLGFILALGIPVALALALIGGYLLAGRVLAPIGAMAAKAREITADRLSERLPVEHDDEFGRLARVFNDTFARLEESFERLRRFTSDASHELRTPLTAIRSVGEVGLRKGTDPEALREAIGSMLEEADGLTRLVDSLLTISRAEAGTLQLKREPTDLAALAREVVDCLEVLAEEKEQAIHLEAAEEVIADLDRSTLRQGLLNIIDNAVKYAPRGGQVWVHVWDAGDEAFLEVRDDGPGIAAEHQPRVFDRFYRIDSGRSREVGGTGLGLAIARWAVEVNGGCIRLTSQPGHGSTFTIVVPKLARA</sequence>
<comment type="caution">
    <text evidence="14">The sequence shown here is derived from an EMBL/GenBank/DDBJ whole genome shotgun (WGS) entry which is preliminary data.</text>
</comment>
<organism evidence="14 15">
    <name type="scientific">Geomesophilobacter sediminis</name>
    <dbReference type="NCBI Taxonomy" id="2798584"/>
    <lineage>
        <taxon>Bacteria</taxon>
        <taxon>Pseudomonadati</taxon>
        <taxon>Thermodesulfobacteriota</taxon>
        <taxon>Desulfuromonadia</taxon>
        <taxon>Geobacterales</taxon>
        <taxon>Geobacteraceae</taxon>
        <taxon>Geomesophilobacter</taxon>
    </lineage>
</organism>
<dbReference type="PANTHER" id="PTHR45436:SF5">
    <property type="entry name" value="SENSOR HISTIDINE KINASE TRCS"/>
    <property type="match status" value="1"/>
</dbReference>
<evidence type="ECO:0000256" key="8">
    <source>
        <dbReference type="ARBA" id="ARBA00022989"/>
    </source>
</evidence>
<dbReference type="SUPFAM" id="SSF47384">
    <property type="entry name" value="Homodimeric domain of signal transducing histidine kinase"/>
    <property type="match status" value="1"/>
</dbReference>
<dbReference type="PRINTS" id="PR00344">
    <property type="entry name" value="BCTRLSENSOR"/>
</dbReference>
<gene>
    <name evidence="14" type="ORF">JFN93_19115</name>
</gene>
<dbReference type="CDD" id="cd06225">
    <property type="entry name" value="HAMP"/>
    <property type="match status" value="1"/>
</dbReference>